<evidence type="ECO:0000256" key="2">
    <source>
        <dbReference type="SAM" id="MobiDB-lite"/>
    </source>
</evidence>
<evidence type="ECO:0000313" key="6">
    <source>
        <dbReference type="Proteomes" id="UP000254258"/>
    </source>
</evidence>
<gene>
    <name evidence="5" type="ORF">DWU98_21515</name>
</gene>
<protein>
    <submittedName>
        <fullName evidence="5">DUF2345 domain-containing protein</fullName>
    </submittedName>
</protein>
<reference evidence="5 6" key="1">
    <citation type="submission" date="2018-07" db="EMBL/GenBank/DDBJ databases">
        <title>Dyella monticola sp. nov. and Dyella psychrodurans sp. nov. isolated from monsoon evergreen broad-leaved forest soil of Dinghu Mountain, China.</title>
        <authorList>
            <person name="Gao Z."/>
            <person name="Qiu L."/>
        </authorList>
    </citation>
    <scope>NUCLEOTIDE SEQUENCE [LARGE SCALE GENOMIC DNA]</scope>
    <source>
        <strain evidence="5 6">4G-K06</strain>
    </source>
</reference>
<evidence type="ECO:0000259" key="4">
    <source>
        <dbReference type="Pfam" id="PF13296"/>
    </source>
</evidence>
<organism evidence="5 6">
    <name type="scientific">Dyella monticola</name>
    <dbReference type="NCBI Taxonomy" id="1927958"/>
    <lineage>
        <taxon>Bacteria</taxon>
        <taxon>Pseudomonadati</taxon>
        <taxon>Pseudomonadota</taxon>
        <taxon>Gammaproteobacteria</taxon>
        <taxon>Lysobacterales</taxon>
        <taxon>Rhodanobacteraceae</taxon>
        <taxon>Dyella</taxon>
    </lineage>
</organism>
<dbReference type="RefSeq" id="WP_147293419.1">
    <property type="nucleotide sequence ID" value="NZ_QRBE01000043.1"/>
</dbReference>
<evidence type="ECO:0000259" key="3">
    <source>
        <dbReference type="Pfam" id="PF10106"/>
    </source>
</evidence>
<feature type="region of interest" description="Disordered" evidence="2">
    <location>
        <begin position="354"/>
        <end position="380"/>
    </location>
</feature>
<name>A0A370WR92_9GAMM</name>
<evidence type="ECO:0000313" key="5">
    <source>
        <dbReference type="EMBL" id="RDS78709.1"/>
    </source>
</evidence>
<dbReference type="AlphaFoldDB" id="A0A370WR92"/>
<comment type="caution">
    <text evidence="5">The sequence shown here is derived from an EMBL/GenBank/DDBJ whole genome shotgun (WGS) entry which is preliminary data.</text>
</comment>
<accession>A0A370WR92</accession>
<feature type="non-terminal residue" evidence="5">
    <location>
        <position position="380"/>
    </location>
</feature>
<keyword evidence="1" id="KW-0175">Coiled coil</keyword>
<feature type="domain" description="Putative type VI secretion system Rhs element associated Vgr" evidence="4">
    <location>
        <begin position="3"/>
        <end position="93"/>
    </location>
</feature>
<feature type="domain" description="DUF2345" evidence="3">
    <location>
        <begin position="114"/>
        <end position="261"/>
    </location>
</feature>
<keyword evidence="6" id="KW-1185">Reference proteome</keyword>
<evidence type="ECO:0000256" key="1">
    <source>
        <dbReference type="SAM" id="Coils"/>
    </source>
</evidence>
<dbReference type="Pfam" id="PF13296">
    <property type="entry name" value="T6SS_Vgr"/>
    <property type="match status" value="1"/>
</dbReference>
<sequence length="380" mass="40831">MDIEDWDGQEHIRLTTPHSGISQLGLGHLVDGQRQKRGEGFELRTAAHGAIRAGKGLFVSTYDRPNAQGAQLDMQETLQQLETAHAQVDALAKVVTAAQATAADAKAMNAVLQNEIKDLQKAVMVLSAQSSITLTTPDTIVQSAGKNLAFTAGESADVGAMGQVRVMVGEQISLFAQKQGMTFIANKGKVQFQAQNDEMALAALKDVTLTSTNGSLNLSAYKEIWIGAGGSYIKINGNRIECGTPGDIFEKCAWWGRQGPASMDIRADLKNILPGLPLVLNLGASPASMDNLPQGMPYTLFADGMPLKQDVFDGTGLIPLNHQSGTQAYRVELANGVTYHIPVAEIFRSEAANGERANQGFHHHEAPNSGEDRARHRKTY</sequence>
<dbReference type="OrthoDB" id="5928633at2"/>
<dbReference type="InterPro" id="IPR028244">
    <property type="entry name" value="T6SS_Rhs_Vgr_dom"/>
</dbReference>
<dbReference type="EMBL" id="QRBE01000043">
    <property type="protein sequence ID" value="RDS78709.1"/>
    <property type="molecule type" value="Genomic_DNA"/>
</dbReference>
<dbReference type="InterPro" id="IPR018769">
    <property type="entry name" value="VgrG2_DUF2345"/>
</dbReference>
<feature type="coiled-coil region" evidence="1">
    <location>
        <begin position="102"/>
        <end position="129"/>
    </location>
</feature>
<dbReference type="Proteomes" id="UP000254258">
    <property type="component" value="Unassembled WGS sequence"/>
</dbReference>
<dbReference type="Pfam" id="PF10106">
    <property type="entry name" value="DUF2345"/>
    <property type="match status" value="1"/>
</dbReference>
<feature type="compositionally biased region" description="Basic and acidic residues" evidence="2">
    <location>
        <begin position="362"/>
        <end position="374"/>
    </location>
</feature>
<feature type="non-terminal residue" evidence="5">
    <location>
        <position position="1"/>
    </location>
</feature>
<proteinExistence type="predicted"/>